<protein>
    <recommendedName>
        <fullName evidence="3">DUF1871 family protein</fullName>
    </recommendedName>
</protein>
<reference evidence="1" key="1">
    <citation type="submission" date="2021-06" db="EMBL/GenBank/DDBJ databases">
        <authorList>
            <person name="Criscuolo A."/>
        </authorList>
    </citation>
    <scope>NUCLEOTIDE SEQUENCE</scope>
    <source>
        <strain evidence="1">CIP111600</strain>
    </source>
</reference>
<dbReference type="Proteomes" id="UP000693672">
    <property type="component" value="Unassembled WGS sequence"/>
</dbReference>
<name>A0A916NN03_9BACL</name>
<evidence type="ECO:0000313" key="2">
    <source>
        <dbReference type="Proteomes" id="UP000693672"/>
    </source>
</evidence>
<evidence type="ECO:0008006" key="3">
    <source>
        <dbReference type="Google" id="ProtNLM"/>
    </source>
</evidence>
<comment type="caution">
    <text evidence="1">The sequence shown here is derived from an EMBL/GenBank/DDBJ whole genome shotgun (WGS) entry which is preliminary data.</text>
</comment>
<sequence length="84" mass="9533">MEMDDVILTKAINSWDPVGLLAGGAPDDEYRPEILEIRLEASACKTEADLAMMIYKVFSNKMDVKLNHLTCLKQAFIITEQMKR</sequence>
<gene>
    <name evidence="1" type="ORF">PAESOLCIP111_01217</name>
</gene>
<accession>A0A916NN03</accession>
<proteinExistence type="predicted"/>
<evidence type="ECO:0000313" key="1">
    <source>
        <dbReference type="EMBL" id="CAG7609895.1"/>
    </source>
</evidence>
<dbReference type="EMBL" id="CAJVAS010000003">
    <property type="protein sequence ID" value="CAG7609895.1"/>
    <property type="molecule type" value="Genomic_DNA"/>
</dbReference>
<dbReference type="AlphaFoldDB" id="A0A916NN03"/>
<dbReference type="RefSeq" id="WP_218091018.1">
    <property type="nucleotide sequence ID" value="NZ_CAJVAS010000003.1"/>
</dbReference>
<organism evidence="1 2">
    <name type="scientific">Paenibacillus solanacearum</name>
    <dbReference type="NCBI Taxonomy" id="2048548"/>
    <lineage>
        <taxon>Bacteria</taxon>
        <taxon>Bacillati</taxon>
        <taxon>Bacillota</taxon>
        <taxon>Bacilli</taxon>
        <taxon>Bacillales</taxon>
        <taxon>Paenibacillaceae</taxon>
        <taxon>Paenibacillus</taxon>
    </lineage>
</organism>
<keyword evidence="2" id="KW-1185">Reference proteome</keyword>